<name>A0A1G2GXE3_9BACT</name>
<protein>
    <recommendedName>
        <fullName evidence="6">DUF5667 domain-containing protein</fullName>
    </recommendedName>
</protein>
<feature type="coiled-coil region" evidence="1">
    <location>
        <begin position="152"/>
        <end position="179"/>
    </location>
</feature>
<feature type="transmembrane region" description="Helical" evidence="2">
    <location>
        <begin position="33"/>
        <end position="52"/>
    </location>
</feature>
<keyword evidence="2" id="KW-0472">Membrane</keyword>
<proteinExistence type="predicted"/>
<dbReference type="Proteomes" id="UP000178186">
    <property type="component" value="Unassembled WGS sequence"/>
</dbReference>
<keyword evidence="1" id="KW-0175">Coiled coil</keyword>
<keyword evidence="2" id="KW-1133">Transmembrane helix</keyword>
<evidence type="ECO:0000256" key="2">
    <source>
        <dbReference type="SAM" id="Phobius"/>
    </source>
</evidence>
<sequence length="236" mass="25947">MKKFIALAVIVFFVFANADSALAHRRGRGGGGTNWGAVAGIGILAAIIGYVASRKGDIQEKGIDEEYRTQRYKIDADTTLAAPSALGDRESSEWDHSREGRARIYSPLPVRYSSSSVALEKSPRLNDLDADSGDDEDVEKKSTVGLPDITDLESLYRSLAKFEATKQELQALLHGIEEVRDTSKAEFSRRQLRGDLDSLHSLQEKILNKGGPLIEVVALEKLIKYVEAIVSRKEVS</sequence>
<feature type="signal peptide" evidence="3">
    <location>
        <begin position="1"/>
        <end position="23"/>
    </location>
</feature>
<keyword evidence="2" id="KW-0812">Transmembrane</keyword>
<evidence type="ECO:0008006" key="6">
    <source>
        <dbReference type="Google" id="ProtNLM"/>
    </source>
</evidence>
<comment type="caution">
    <text evidence="4">The sequence shown here is derived from an EMBL/GenBank/DDBJ whole genome shotgun (WGS) entry which is preliminary data.</text>
</comment>
<organism evidence="4 5">
    <name type="scientific">Candidatus Ryanbacteria bacterium RIFCSPLOWO2_02_FULL_45_11c</name>
    <dbReference type="NCBI Taxonomy" id="1802128"/>
    <lineage>
        <taxon>Bacteria</taxon>
        <taxon>Candidatus Ryaniibacteriota</taxon>
    </lineage>
</organism>
<dbReference type="EMBL" id="MHNY01000036">
    <property type="protein sequence ID" value="OGZ54874.1"/>
    <property type="molecule type" value="Genomic_DNA"/>
</dbReference>
<dbReference type="AlphaFoldDB" id="A0A1G2GXE3"/>
<feature type="chain" id="PRO_5009583016" description="DUF5667 domain-containing protein" evidence="3">
    <location>
        <begin position="24"/>
        <end position="236"/>
    </location>
</feature>
<reference evidence="4 5" key="1">
    <citation type="journal article" date="2016" name="Nat. Commun.">
        <title>Thousands of microbial genomes shed light on interconnected biogeochemical processes in an aquifer system.</title>
        <authorList>
            <person name="Anantharaman K."/>
            <person name="Brown C.T."/>
            <person name="Hug L.A."/>
            <person name="Sharon I."/>
            <person name="Castelle C.J."/>
            <person name="Probst A.J."/>
            <person name="Thomas B.C."/>
            <person name="Singh A."/>
            <person name="Wilkins M.J."/>
            <person name="Karaoz U."/>
            <person name="Brodie E.L."/>
            <person name="Williams K.H."/>
            <person name="Hubbard S.S."/>
            <person name="Banfield J.F."/>
        </authorList>
    </citation>
    <scope>NUCLEOTIDE SEQUENCE [LARGE SCALE GENOMIC DNA]</scope>
</reference>
<evidence type="ECO:0000256" key="3">
    <source>
        <dbReference type="SAM" id="SignalP"/>
    </source>
</evidence>
<keyword evidence="3" id="KW-0732">Signal</keyword>
<gene>
    <name evidence="4" type="ORF">A3H64_03825</name>
</gene>
<evidence type="ECO:0000313" key="4">
    <source>
        <dbReference type="EMBL" id="OGZ54874.1"/>
    </source>
</evidence>
<accession>A0A1G2GXE3</accession>
<evidence type="ECO:0000313" key="5">
    <source>
        <dbReference type="Proteomes" id="UP000178186"/>
    </source>
</evidence>
<evidence type="ECO:0000256" key="1">
    <source>
        <dbReference type="SAM" id="Coils"/>
    </source>
</evidence>